<keyword evidence="4 9" id="KW-0540">Nuclease</keyword>
<dbReference type="PANTHER" id="PTHR46986:SF1">
    <property type="entry name" value="ENDORIBONUCLEASE YBEY, CHLOROPLASTIC"/>
    <property type="match status" value="1"/>
</dbReference>
<keyword evidence="11" id="KW-1185">Reference proteome</keyword>
<dbReference type="GO" id="GO:0004222">
    <property type="term" value="F:metalloendopeptidase activity"/>
    <property type="evidence" value="ECO:0007669"/>
    <property type="project" value="InterPro"/>
</dbReference>
<keyword evidence="8 9" id="KW-0862">Zinc</keyword>
<dbReference type="PROSITE" id="PS01306">
    <property type="entry name" value="UPF0054"/>
    <property type="match status" value="1"/>
</dbReference>
<evidence type="ECO:0000256" key="7">
    <source>
        <dbReference type="ARBA" id="ARBA00022801"/>
    </source>
</evidence>
<dbReference type="EC" id="3.1.-.-" evidence="9"/>
<evidence type="ECO:0000256" key="4">
    <source>
        <dbReference type="ARBA" id="ARBA00022722"/>
    </source>
</evidence>
<evidence type="ECO:0000313" key="11">
    <source>
        <dbReference type="Proteomes" id="UP000243524"/>
    </source>
</evidence>
<sequence>MIIDFNDETERLTSEQLDKLLELLQFAGKKENVSEEAELSVTFVTDEEIQEINKKYRDKDKPTDVISFAMQEIGEEELEITGEDLPVHLGDIIVSLDRCVAQSEEYNHSFERELGFLAVHGLLHLLGYDHMSDSDEQKMFSRQEEVLSEYGLKRDET</sequence>
<dbReference type="InterPro" id="IPR023091">
    <property type="entry name" value="MetalPrtase_cat_dom_sf_prd"/>
</dbReference>
<evidence type="ECO:0000256" key="6">
    <source>
        <dbReference type="ARBA" id="ARBA00022759"/>
    </source>
</evidence>
<accession>A0A2I0QXH7</accession>
<keyword evidence="3 9" id="KW-0698">rRNA processing</keyword>
<dbReference type="InterPro" id="IPR020549">
    <property type="entry name" value="YbeY_CS"/>
</dbReference>
<comment type="cofactor">
    <cofactor evidence="9">
        <name>Zn(2+)</name>
        <dbReference type="ChEBI" id="CHEBI:29105"/>
    </cofactor>
    <text evidence="9">Binds 1 zinc ion.</text>
</comment>
<dbReference type="PANTHER" id="PTHR46986">
    <property type="entry name" value="ENDORIBONUCLEASE YBEY, CHLOROPLASTIC"/>
    <property type="match status" value="1"/>
</dbReference>
<comment type="function">
    <text evidence="9">Single strand-specific metallo-endoribonuclease involved in late-stage 70S ribosome quality control and in maturation of the 3' terminus of the 16S rRNA.</text>
</comment>
<comment type="similarity">
    <text evidence="1 9">Belongs to the endoribonuclease YbeY family.</text>
</comment>
<evidence type="ECO:0000256" key="2">
    <source>
        <dbReference type="ARBA" id="ARBA00022517"/>
    </source>
</evidence>
<feature type="binding site" evidence="9">
    <location>
        <position position="124"/>
    </location>
    <ligand>
        <name>Zn(2+)</name>
        <dbReference type="ChEBI" id="CHEBI:29105"/>
        <note>catalytic</note>
    </ligand>
</feature>
<dbReference type="Gene3D" id="3.40.390.30">
    <property type="entry name" value="Metalloproteases ('zincins'), catalytic domain"/>
    <property type="match status" value="1"/>
</dbReference>
<evidence type="ECO:0000256" key="5">
    <source>
        <dbReference type="ARBA" id="ARBA00022723"/>
    </source>
</evidence>
<dbReference type="Proteomes" id="UP000243524">
    <property type="component" value="Unassembled WGS sequence"/>
</dbReference>
<dbReference type="Pfam" id="PF02130">
    <property type="entry name" value="YbeY"/>
    <property type="match status" value="1"/>
</dbReference>
<evidence type="ECO:0000256" key="3">
    <source>
        <dbReference type="ARBA" id="ARBA00022552"/>
    </source>
</evidence>
<dbReference type="HAMAP" id="MF_00009">
    <property type="entry name" value="Endoribonucl_YbeY"/>
    <property type="match status" value="1"/>
</dbReference>
<dbReference type="AlphaFoldDB" id="A0A2I0QXH7"/>
<keyword evidence="6 9" id="KW-0255">Endonuclease</keyword>
<keyword evidence="2 9" id="KW-0690">Ribosome biogenesis</keyword>
<dbReference type="GO" id="GO:0004521">
    <property type="term" value="F:RNA endonuclease activity"/>
    <property type="evidence" value="ECO:0007669"/>
    <property type="project" value="UniProtKB-UniRule"/>
</dbReference>
<dbReference type="GO" id="GO:0008270">
    <property type="term" value="F:zinc ion binding"/>
    <property type="evidence" value="ECO:0007669"/>
    <property type="project" value="UniProtKB-UniRule"/>
</dbReference>
<proteinExistence type="inferred from homology"/>
<dbReference type="OrthoDB" id="9807740at2"/>
<evidence type="ECO:0000256" key="1">
    <source>
        <dbReference type="ARBA" id="ARBA00010875"/>
    </source>
</evidence>
<dbReference type="GO" id="GO:0006364">
    <property type="term" value="P:rRNA processing"/>
    <property type="evidence" value="ECO:0007669"/>
    <property type="project" value="UniProtKB-UniRule"/>
</dbReference>
<feature type="binding site" evidence="9">
    <location>
        <position position="120"/>
    </location>
    <ligand>
        <name>Zn(2+)</name>
        <dbReference type="ChEBI" id="CHEBI:29105"/>
        <note>catalytic</note>
    </ligand>
</feature>
<dbReference type="InterPro" id="IPR002036">
    <property type="entry name" value="YbeY"/>
</dbReference>
<gene>
    <name evidence="9" type="primary">ybeY</name>
    <name evidence="10" type="ORF">CEY16_04550</name>
</gene>
<keyword evidence="7 9" id="KW-0378">Hydrolase</keyword>
<evidence type="ECO:0000313" key="10">
    <source>
        <dbReference type="EMBL" id="PKR79025.1"/>
    </source>
</evidence>
<keyword evidence="5 9" id="KW-0479">Metal-binding</keyword>
<evidence type="ECO:0000256" key="9">
    <source>
        <dbReference type="HAMAP-Rule" id="MF_00009"/>
    </source>
</evidence>
<organism evidence="10 11">
    <name type="scientific">Halalkalibacillus sediminis</name>
    <dbReference type="NCBI Taxonomy" id="2018042"/>
    <lineage>
        <taxon>Bacteria</taxon>
        <taxon>Bacillati</taxon>
        <taxon>Bacillota</taxon>
        <taxon>Bacilli</taxon>
        <taxon>Bacillales</taxon>
        <taxon>Bacillaceae</taxon>
        <taxon>Halalkalibacillus</taxon>
    </lineage>
</organism>
<evidence type="ECO:0000256" key="8">
    <source>
        <dbReference type="ARBA" id="ARBA00022833"/>
    </source>
</evidence>
<dbReference type="GO" id="GO:0005737">
    <property type="term" value="C:cytoplasm"/>
    <property type="evidence" value="ECO:0007669"/>
    <property type="project" value="UniProtKB-SubCell"/>
</dbReference>
<dbReference type="NCBIfam" id="TIGR00043">
    <property type="entry name" value="rRNA maturation RNase YbeY"/>
    <property type="match status" value="1"/>
</dbReference>
<protein>
    <recommendedName>
        <fullName evidence="9">Endoribonuclease YbeY</fullName>
        <ecNumber evidence="9">3.1.-.-</ecNumber>
    </recommendedName>
</protein>
<comment type="caution">
    <text evidence="10">The sequence shown here is derived from an EMBL/GenBank/DDBJ whole genome shotgun (WGS) entry which is preliminary data.</text>
</comment>
<dbReference type="EMBL" id="PJNH01000001">
    <property type="protein sequence ID" value="PKR79025.1"/>
    <property type="molecule type" value="Genomic_DNA"/>
</dbReference>
<reference evidence="10 11" key="1">
    <citation type="submission" date="2017-06" db="EMBL/GenBank/DDBJ databases">
        <title>the draft geome sequence of Illustriluteabacillus marina B3227.</title>
        <authorList>
            <person name="He R.-H."/>
            <person name="Du Z.-J."/>
        </authorList>
    </citation>
    <scope>NUCLEOTIDE SEQUENCE [LARGE SCALE GENOMIC DNA]</scope>
    <source>
        <strain evidence="10 11">B3227</strain>
    </source>
</reference>
<name>A0A2I0QXH7_9BACI</name>
<dbReference type="RefSeq" id="WP_101330769.1">
    <property type="nucleotide sequence ID" value="NZ_PJNH01000001.1"/>
</dbReference>
<comment type="subcellular location">
    <subcellularLocation>
        <location evidence="9">Cytoplasm</location>
    </subcellularLocation>
</comment>
<feature type="binding site" evidence="9">
    <location>
        <position position="130"/>
    </location>
    <ligand>
        <name>Zn(2+)</name>
        <dbReference type="ChEBI" id="CHEBI:29105"/>
        <note>catalytic</note>
    </ligand>
</feature>
<dbReference type="SUPFAM" id="SSF55486">
    <property type="entry name" value="Metalloproteases ('zincins'), catalytic domain"/>
    <property type="match status" value="1"/>
</dbReference>
<keyword evidence="9" id="KW-0963">Cytoplasm</keyword>